<name>A0AAN8WPS2_HALRR</name>
<dbReference type="Gene3D" id="1.10.10.60">
    <property type="entry name" value="Homeodomain-like"/>
    <property type="match status" value="1"/>
</dbReference>
<sequence length="202" mass="24440">MELHGSKRLGQNGGTRMRFKIWNNIRIVLEEQGYTFTADQVQGRWSTLVNLYQRMVENNSKPHNEKMTMAYKEIMEQVFNYHPERNAKWLKIMEKRGKMPKSVKKNWTYAIDRELLMLYRNRIYRFNNEHVNNNALWEEIVQYLKENADYSTNADKVRSRFSELIKQFAMVWKHNSQTGTIRREFKHHELLSEKMGSREMGR</sequence>
<evidence type="ECO:0000313" key="3">
    <source>
        <dbReference type="Proteomes" id="UP001381693"/>
    </source>
</evidence>
<comment type="caution">
    <text evidence="2">The sequence shown here is derived from an EMBL/GenBank/DDBJ whole genome shotgun (WGS) entry which is preliminary data.</text>
</comment>
<keyword evidence="3" id="KW-1185">Reference proteome</keyword>
<organism evidence="2 3">
    <name type="scientific">Halocaridina rubra</name>
    <name type="common">Hawaiian red shrimp</name>
    <dbReference type="NCBI Taxonomy" id="373956"/>
    <lineage>
        <taxon>Eukaryota</taxon>
        <taxon>Metazoa</taxon>
        <taxon>Ecdysozoa</taxon>
        <taxon>Arthropoda</taxon>
        <taxon>Crustacea</taxon>
        <taxon>Multicrustacea</taxon>
        <taxon>Malacostraca</taxon>
        <taxon>Eumalacostraca</taxon>
        <taxon>Eucarida</taxon>
        <taxon>Decapoda</taxon>
        <taxon>Pleocyemata</taxon>
        <taxon>Caridea</taxon>
        <taxon>Atyoidea</taxon>
        <taxon>Atyidae</taxon>
        <taxon>Halocaridina</taxon>
    </lineage>
</organism>
<evidence type="ECO:0000313" key="2">
    <source>
        <dbReference type="EMBL" id="KAK7069957.1"/>
    </source>
</evidence>
<dbReference type="Pfam" id="PF13837">
    <property type="entry name" value="Myb_DNA-bind_4"/>
    <property type="match status" value="1"/>
</dbReference>
<dbReference type="EMBL" id="JAXCGZ010015651">
    <property type="protein sequence ID" value="KAK7069957.1"/>
    <property type="molecule type" value="Genomic_DNA"/>
</dbReference>
<gene>
    <name evidence="2" type="ORF">SK128_000937</name>
</gene>
<feature type="domain" description="Myb/SANT-like DNA-binding" evidence="1">
    <location>
        <begin position="105"/>
        <end position="191"/>
    </location>
</feature>
<dbReference type="Proteomes" id="UP001381693">
    <property type="component" value="Unassembled WGS sequence"/>
</dbReference>
<accession>A0AAN8WPS2</accession>
<evidence type="ECO:0000259" key="1">
    <source>
        <dbReference type="Pfam" id="PF13837"/>
    </source>
</evidence>
<dbReference type="InterPro" id="IPR044822">
    <property type="entry name" value="Myb_DNA-bind_4"/>
</dbReference>
<protein>
    <recommendedName>
        <fullName evidence="1">Myb/SANT-like DNA-binding domain-containing protein</fullName>
    </recommendedName>
</protein>
<dbReference type="AlphaFoldDB" id="A0AAN8WPS2"/>
<proteinExistence type="predicted"/>
<reference evidence="2 3" key="1">
    <citation type="submission" date="2023-11" db="EMBL/GenBank/DDBJ databases">
        <title>Halocaridina rubra genome assembly.</title>
        <authorList>
            <person name="Smith C."/>
        </authorList>
    </citation>
    <scope>NUCLEOTIDE SEQUENCE [LARGE SCALE GENOMIC DNA]</scope>
    <source>
        <strain evidence="2">EP-1</strain>
        <tissue evidence="2">Whole</tissue>
    </source>
</reference>